<dbReference type="EMBL" id="RFFH01000003">
    <property type="protein sequence ID" value="RMI33346.1"/>
    <property type="molecule type" value="Genomic_DNA"/>
</dbReference>
<proteinExistence type="predicted"/>
<gene>
    <name evidence="1" type="ORF">EBN03_09270</name>
</gene>
<comment type="caution">
    <text evidence="1">The sequence shown here is derived from an EMBL/GenBank/DDBJ whole genome shotgun (WGS) entry which is preliminary data.</text>
</comment>
<keyword evidence="2" id="KW-1185">Reference proteome</keyword>
<name>A0A3M2L8I4_9NOCA</name>
<accession>A0A3M2L8I4</accession>
<reference evidence="1 2" key="1">
    <citation type="submission" date="2018-10" db="EMBL/GenBank/DDBJ databases">
        <title>Isolation from cow dung.</title>
        <authorList>
            <person name="Ling L."/>
        </authorList>
    </citation>
    <scope>NUCLEOTIDE SEQUENCE [LARGE SCALE GENOMIC DNA]</scope>
    <source>
        <strain evidence="1 2">NEAU-LL90</strain>
    </source>
</reference>
<sequence>MPCDRNGFTAGWSVIGRSVSMRRILCRVLPLVILAVTITGLSGPAVAQLDCQPIAGRFRSSDLCTALKTPAEDGFGQWWSVSTKTKSLANCQAAASWIQVVGNAGITNWRWNRSYTFAPLTASSYRVAFTGTPLRTTTITLTTPTWPGETAVQQKSVAEYMRRVRAHEIGHVRVLAEVARVQTGSATFTGTATDARQWGEQWVAESDTLANGSEQNYDTVTRHGVTQHQLGGSDTVFGACRTR</sequence>
<dbReference type="Proteomes" id="UP000279275">
    <property type="component" value="Unassembled WGS sequence"/>
</dbReference>
<evidence type="ECO:0000313" key="2">
    <source>
        <dbReference type="Proteomes" id="UP000279275"/>
    </source>
</evidence>
<dbReference type="AlphaFoldDB" id="A0A3M2L8I4"/>
<protein>
    <submittedName>
        <fullName evidence="1">DUF922 domain-containing protein</fullName>
    </submittedName>
</protein>
<evidence type="ECO:0000313" key="1">
    <source>
        <dbReference type="EMBL" id="RMI33346.1"/>
    </source>
</evidence>
<organism evidence="1 2">
    <name type="scientific">Nocardia stercoris</name>
    <dbReference type="NCBI Taxonomy" id="2483361"/>
    <lineage>
        <taxon>Bacteria</taxon>
        <taxon>Bacillati</taxon>
        <taxon>Actinomycetota</taxon>
        <taxon>Actinomycetes</taxon>
        <taxon>Mycobacteriales</taxon>
        <taxon>Nocardiaceae</taxon>
        <taxon>Nocardia</taxon>
    </lineage>
</organism>